<dbReference type="InParanoid" id="W2RR86"/>
<proteinExistence type="inferred from homology"/>
<dbReference type="EMBL" id="KB822722">
    <property type="protein sequence ID" value="ETN38957.1"/>
    <property type="molecule type" value="Genomic_DNA"/>
</dbReference>
<dbReference type="InterPro" id="IPR028160">
    <property type="entry name" value="Slx9-like"/>
</dbReference>
<feature type="compositionally biased region" description="Polar residues" evidence="5">
    <location>
        <begin position="20"/>
        <end position="33"/>
    </location>
</feature>
<sequence>MAPLPPSSNHRTAAPKKSILKSSGASASQVNPASSSKPSKTSSRDSSLFPTTKADKRRIKHSALLSKVTKPRLSTTESKQRRRRPNKKLVTTLDSLVDALPEPTSTSTTSEAGSKDHQAAGDTPEQQVNIIKRKSMKSKPGALKRKQRVENEERARWGRNMAQMSGTAASVDTTDGTKSRWAALRGFIGETLERRPDVTAAIKAG</sequence>
<comment type="subcellular location">
    <subcellularLocation>
        <location evidence="1">Nucleus</location>
        <location evidence="1">Nucleolus</location>
    </subcellularLocation>
</comment>
<evidence type="ECO:0000313" key="6">
    <source>
        <dbReference type="EMBL" id="ETN38957.1"/>
    </source>
</evidence>
<dbReference type="GO" id="GO:0005730">
    <property type="term" value="C:nucleolus"/>
    <property type="evidence" value="ECO:0007669"/>
    <property type="project" value="UniProtKB-SubCell"/>
</dbReference>
<organism evidence="6 7">
    <name type="scientific">Cyphellophora europaea (strain CBS 101466)</name>
    <name type="common">Phialophora europaea</name>
    <dbReference type="NCBI Taxonomy" id="1220924"/>
    <lineage>
        <taxon>Eukaryota</taxon>
        <taxon>Fungi</taxon>
        <taxon>Dikarya</taxon>
        <taxon>Ascomycota</taxon>
        <taxon>Pezizomycotina</taxon>
        <taxon>Eurotiomycetes</taxon>
        <taxon>Chaetothyriomycetidae</taxon>
        <taxon>Chaetothyriales</taxon>
        <taxon>Cyphellophoraceae</taxon>
        <taxon>Cyphellophora</taxon>
    </lineage>
</organism>
<dbReference type="AlphaFoldDB" id="W2RR86"/>
<feature type="region of interest" description="Disordered" evidence="5">
    <location>
        <begin position="1"/>
        <end position="176"/>
    </location>
</feature>
<protein>
    <recommendedName>
        <fullName evidence="3">Ribosome biogenesis protein SLX9</fullName>
    </recommendedName>
</protein>
<feature type="compositionally biased region" description="Polar residues" evidence="5">
    <location>
        <begin position="162"/>
        <end position="176"/>
    </location>
</feature>
<evidence type="ECO:0000256" key="2">
    <source>
        <dbReference type="ARBA" id="ARBA00011022"/>
    </source>
</evidence>
<reference evidence="6 7" key="1">
    <citation type="submission" date="2013-03" db="EMBL/GenBank/DDBJ databases">
        <title>The Genome Sequence of Phialophora europaea CBS 101466.</title>
        <authorList>
            <consortium name="The Broad Institute Genomics Platform"/>
            <person name="Cuomo C."/>
            <person name="de Hoog S."/>
            <person name="Gorbushina A."/>
            <person name="Walker B."/>
            <person name="Young S.K."/>
            <person name="Zeng Q."/>
            <person name="Gargeya S."/>
            <person name="Fitzgerald M."/>
            <person name="Haas B."/>
            <person name="Abouelleil A."/>
            <person name="Allen A.W."/>
            <person name="Alvarado L."/>
            <person name="Arachchi H.M."/>
            <person name="Berlin A.M."/>
            <person name="Chapman S.B."/>
            <person name="Gainer-Dewar J."/>
            <person name="Goldberg J."/>
            <person name="Griggs A."/>
            <person name="Gujja S."/>
            <person name="Hansen M."/>
            <person name="Howarth C."/>
            <person name="Imamovic A."/>
            <person name="Ireland A."/>
            <person name="Larimer J."/>
            <person name="McCowan C."/>
            <person name="Murphy C."/>
            <person name="Pearson M."/>
            <person name="Poon T.W."/>
            <person name="Priest M."/>
            <person name="Roberts A."/>
            <person name="Saif S."/>
            <person name="Shea T."/>
            <person name="Sisk P."/>
            <person name="Sykes S."/>
            <person name="Wortman J."/>
            <person name="Nusbaum C."/>
            <person name="Birren B."/>
        </authorList>
    </citation>
    <scope>NUCLEOTIDE SEQUENCE [LARGE SCALE GENOMIC DNA]</scope>
    <source>
        <strain evidence="6 7">CBS 101466</strain>
    </source>
</reference>
<evidence type="ECO:0000256" key="4">
    <source>
        <dbReference type="ARBA" id="ARBA00023242"/>
    </source>
</evidence>
<dbReference type="Pfam" id="PF15341">
    <property type="entry name" value="SLX9"/>
    <property type="match status" value="1"/>
</dbReference>
<gene>
    <name evidence="6" type="ORF">HMPREF1541_06999</name>
</gene>
<keyword evidence="4" id="KW-0539">Nucleus</keyword>
<dbReference type="HOGENOM" id="CLU_090035_1_0_1"/>
<dbReference type="VEuPathDB" id="FungiDB:HMPREF1541_06999"/>
<accession>W2RR86</accession>
<dbReference type="eggNOG" id="ENOG502SSCK">
    <property type="taxonomic scope" value="Eukaryota"/>
</dbReference>
<evidence type="ECO:0000313" key="7">
    <source>
        <dbReference type="Proteomes" id="UP000030752"/>
    </source>
</evidence>
<name>W2RR86_CYPE1</name>
<keyword evidence="7" id="KW-1185">Reference proteome</keyword>
<dbReference type="OrthoDB" id="5429132at2759"/>
<comment type="similarity">
    <text evidence="2">Belongs to the SLX9 family.</text>
</comment>
<evidence type="ECO:0000256" key="1">
    <source>
        <dbReference type="ARBA" id="ARBA00004604"/>
    </source>
</evidence>
<dbReference type="GO" id="GO:0030688">
    <property type="term" value="C:preribosome, small subunit precursor"/>
    <property type="evidence" value="ECO:0007669"/>
    <property type="project" value="InterPro"/>
</dbReference>
<dbReference type="GO" id="GO:0030686">
    <property type="term" value="C:90S preribosome"/>
    <property type="evidence" value="ECO:0007669"/>
    <property type="project" value="InterPro"/>
</dbReference>
<dbReference type="Proteomes" id="UP000030752">
    <property type="component" value="Unassembled WGS sequence"/>
</dbReference>
<feature type="compositionally biased region" description="Low complexity" evidence="5">
    <location>
        <begin position="34"/>
        <end position="47"/>
    </location>
</feature>
<dbReference type="GeneID" id="19974338"/>
<dbReference type="RefSeq" id="XP_008719546.1">
    <property type="nucleotide sequence ID" value="XM_008721324.1"/>
</dbReference>
<evidence type="ECO:0000256" key="3">
    <source>
        <dbReference type="ARBA" id="ARBA00021321"/>
    </source>
</evidence>
<dbReference type="GO" id="GO:0000462">
    <property type="term" value="P:maturation of SSU-rRNA from tricistronic rRNA transcript (SSU-rRNA, 5.8S rRNA, LSU-rRNA)"/>
    <property type="evidence" value="ECO:0007669"/>
    <property type="project" value="InterPro"/>
</dbReference>
<feature type="compositionally biased region" description="Basic residues" evidence="5">
    <location>
        <begin position="131"/>
        <end position="147"/>
    </location>
</feature>
<evidence type="ECO:0000256" key="5">
    <source>
        <dbReference type="SAM" id="MobiDB-lite"/>
    </source>
</evidence>